<protein>
    <submittedName>
        <fullName evidence="2">Uncharacterized protein</fullName>
    </submittedName>
</protein>
<evidence type="ECO:0000313" key="2">
    <source>
        <dbReference type="EMBL" id="CAK7329840.1"/>
    </source>
</evidence>
<evidence type="ECO:0000256" key="1">
    <source>
        <dbReference type="SAM" id="MobiDB-lite"/>
    </source>
</evidence>
<feature type="region of interest" description="Disordered" evidence="1">
    <location>
        <begin position="58"/>
        <end position="88"/>
    </location>
</feature>
<accession>A0AAV1RA64</accession>
<sequence length="88" mass="9954">MTSYFSIATSSILNSLEFNSSATSAENIRHPMLCYSENCKQIRETTTTTTDIRCWSTKPIMNSRNRNQPNSKARNKRTLTSATPEETS</sequence>
<name>A0AAV1RA64_9ROSI</name>
<proteinExistence type="predicted"/>
<dbReference type="AlphaFoldDB" id="A0AAV1RA64"/>
<comment type="caution">
    <text evidence="2">The sequence shown here is derived from an EMBL/GenBank/DDBJ whole genome shotgun (WGS) entry which is preliminary data.</text>
</comment>
<organism evidence="2 3">
    <name type="scientific">Dovyalis caffra</name>
    <dbReference type="NCBI Taxonomy" id="77055"/>
    <lineage>
        <taxon>Eukaryota</taxon>
        <taxon>Viridiplantae</taxon>
        <taxon>Streptophyta</taxon>
        <taxon>Embryophyta</taxon>
        <taxon>Tracheophyta</taxon>
        <taxon>Spermatophyta</taxon>
        <taxon>Magnoliopsida</taxon>
        <taxon>eudicotyledons</taxon>
        <taxon>Gunneridae</taxon>
        <taxon>Pentapetalae</taxon>
        <taxon>rosids</taxon>
        <taxon>fabids</taxon>
        <taxon>Malpighiales</taxon>
        <taxon>Salicaceae</taxon>
        <taxon>Flacourtieae</taxon>
        <taxon>Dovyalis</taxon>
    </lineage>
</organism>
<gene>
    <name evidence="2" type="ORF">DCAF_LOCUS7604</name>
</gene>
<evidence type="ECO:0000313" key="3">
    <source>
        <dbReference type="Proteomes" id="UP001314170"/>
    </source>
</evidence>
<dbReference type="Proteomes" id="UP001314170">
    <property type="component" value="Unassembled WGS sequence"/>
</dbReference>
<reference evidence="2 3" key="1">
    <citation type="submission" date="2024-01" db="EMBL/GenBank/DDBJ databases">
        <authorList>
            <person name="Waweru B."/>
        </authorList>
    </citation>
    <scope>NUCLEOTIDE SEQUENCE [LARGE SCALE GENOMIC DNA]</scope>
</reference>
<dbReference type="EMBL" id="CAWUPB010000913">
    <property type="protein sequence ID" value="CAK7329840.1"/>
    <property type="molecule type" value="Genomic_DNA"/>
</dbReference>
<keyword evidence="3" id="KW-1185">Reference proteome</keyword>
<feature type="compositionally biased region" description="Polar residues" evidence="1">
    <location>
        <begin position="59"/>
        <end position="88"/>
    </location>
</feature>